<proteinExistence type="predicted"/>
<evidence type="ECO:0000256" key="4">
    <source>
        <dbReference type="ARBA" id="ARBA00022853"/>
    </source>
</evidence>
<dbReference type="InterPro" id="IPR015943">
    <property type="entry name" value="WD40/YVTN_repeat-like_dom_sf"/>
</dbReference>
<keyword evidence="5" id="KW-0539">Nucleus</keyword>
<dbReference type="AlphaFoldDB" id="A0A8H7BTJ3"/>
<feature type="domain" description="Histone-binding protein RBBP4-like N-terminal" evidence="7">
    <location>
        <begin position="18"/>
        <end position="83"/>
    </location>
</feature>
<dbReference type="InterPro" id="IPR020472">
    <property type="entry name" value="WD40_PAC1"/>
</dbReference>
<comment type="caution">
    <text evidence="8">The sequence shown here is derived from an EMBL/GenBank/DDBJ whole genome shotgun (WGS) entry which is preliminary data.</text>
</comment>
<dbReference type="PROSITE" id="PS50294">
    <property type="entry name" value="WD_REPEATS_REGION"/>
    <property type="match status" value="3"/>
</dbReference>
<dbReference type="PROSITE" id="PS50082">
    <property type="entry name" value="WD_REPEATS_2"/>
    <property type="match status" value="5"/>
</dbReference>
<accession>A0A8H7BTJ3</accession>
<reference evidence="8" key="1">
    <citation type="submission" date="2020-01" db="EMBL/GenBank/DDBJ databases">
        <title>Genome Sequencing of Three Apophysomyces-Like Fungal Strains Confirms a Novel Fungal Genus in the Mucoromycota with divergent Burkholderia-like Endosymbiotic Bacteria.</title>
        <authorList>
            <person name="Stajich J.E."/>
            <person name="Macias A.M."/>
            <person name="Carter-House D."/>
            <person name="Lovett B."/>
            <person name="Kasson L.R."/>
            <person name="Berry K."/>
            <person name="Grigoriev I."/>
            <person name="Chang Y."/>
            <person name="Spatafora J."/>
            <person name="Kasson M.T."/>
        </authorList>
    </citation>
    <scope>NUCLEOTIDE SEQUENCE</scope>
    <source>
        <strain evidence="8">NRRL A-21654</strain>
    </source>
</reference>
<dbReference type="Pfam" id="PF00400">
    <property type="entry name" value="WD40"/>
    <property type="match status" value="5"/>
</dbReference>
<evidence type="ECO:0000313" key="9">
    <source>
        <dbReference type="Proteomes" id="UP000605846"/>
    </source>
</evidence>
<dbReference type="InterPro" id="IPR036322">
    <property type="entry name" value="WD40_repeat_dom_sf"/>
</dbReference>
<dbReference type="PANTHER" id="PTHR22850">
    <property type="entry name" value="WD40 REPEAT FAMILY"/>
    <property type="match status" value="1"/>
</dbReference>
<feature type="repeat" description="WD" evidence="6">
    <location>
        <begin position="352"/>
        <end position="394"/>
    </location>
</feature>
<dbReference type="InterPro" id="IPR022052">
    <property type="entry name" value="Histone-bd_RBBP4-like_N"/>
</dbReference>
<dbReference type="CDD" id="cd00200">
    <property type="entry name" value="WD40"/>
    <property type="match status" value="1"/>
</dbReference>
<dbReference type="Pfam" id="PF12265">
    <property type="entry name" value="CAF1C_H4-bd"/>
    <property type="match status" value="1"/>
</dbReference>
<sequence length="411" mass="47119">MSEPEQTDKDLQRQISAEYKQWKSTAPYLYDLLMTDKQDWPSLTCQWMPTNTRGEESVSQELMIGTLTNDEEPNYIKFLSVDIANLENNAGEKALHARIEIKQRIRHEGEVNRVRYQPANPDIIATQTREGDVLVFDRTKVVQDVTCDPILRLKGHTQEGYGLAWNPHLPNHLLSASFDKTICHWPEFRDIRGSVNQDRILEPYQRYEGHTGCVADVHWNAADESLFASVADDKTLMIWDTRSPKRPTQSVQAHDGEVNSVAFHPRKEWLLATGSSDKTIGLFDIRKLNNKLHSLEMHQSHVRQVAWSPHDGPILASCGLDRRLMIWDLERIGEEQSAEDAEDGPPELMFVHAGHTHTVSEFSWNPLDRWTIASVADDNILHVWKMTSSLCRRTDADKDMEYMQAAPTDLE</sequence>
<dbReference type="EMBL" id="JABAYA010000071">
    <property type="protein sequence ID" value="KAF7726827.1"/>
    <property type="molecule type" value="Genomic_DNA"/>
</dbReference>
<feature type="repeat" description="WD" evidence="6">
    <location>
        <begin position="295"/>
        <end position="330"/>
    </location>
</feature>
<evidence type="ECO:0000313" key="8">
    <source>
        <dbReference type="EMBL" id="KAF7726827.1"/>
    </source>
</evidence>
<dbReference type="InterPro" id="IPR019775">
    <property type="entry name" value="WD40_repeat_CS"/>
</dbReference>
<comment type="subcellular location">
    <subcellularLocation>
        <location evidence="1">Nucleus</location>
    </subcellularLocation>
</comment>
<feature type="repeat" description="WD" evidence="6">
    <location>
        <begin position="153"/>
        <end position="185"/>
    </location>
</feature>
<dbReference type="PRINTS" id="PR00320">
    <property type="entry name" value="GPROTEINBRPT"/>
</dbReference>
<dbReference type="SUPFAM" id="SSF50978">
    <property type="entry name" value="WD40 repeat-like"/>
    <property type="match status" value="1"/>
</dbReference>
<keyword evidence="2 6" id="KW-0853">WD repeat</keyword>
<evidence type="ECO:0000256" key="3">
    <source>
        <dbReference type="ARBA" id="ARBA00022737"/>
    </source>
</evidence>
<dbReference type="InterPro" id="IPR050459">
    <property type="entry name" value="WD_repeat_RBAP46/RBAP48/MSI1"/>
</dbReference>
<organism evidence="8 9">
    <name type="scientific">Apophysomyces ossiformis</name>
    <dbReference type="NCBI Taxonomy" id="679940"/>
    <lineage>
        <taxon>Eukaryota</taxon>
        <taxon>Fungi</taxon>
        <taxon>Fungi incertae sedis</taxon>
        <taxon>Mucoromycota</taxon>
        <taxon>Mucoromycotina</taxon>
        <taxon>Mucoromycetes</taxon>
        <taxon>Mucorales</taxon>
        <taxon>Mucorineae</taxon>
        <taxon>Mucoraceae</taxon>
        <taxon>Apophysomyces</taxon>
    </lineage>
</organism>
<evidence type="ECO:0000256" key="1">
    <source>
        <dbReference type="ARBA" id="ARBA00004123"/>
    </source>
</evidence>
<evidence type="ECO:0000256" key="6">
    <source>
        <dbReference type="PROSITE-ProRule" id="PRU00221"/>
    </source>
</evidence>
<evidence type="ECO:0000256" key="2">
    <source>
        <dbReference type="ARBA" id="ARBA00022574"/>
    </source>
</evidence>
<dbReference type="PROSITE" id="PS00678">
    <property type="entry name" value="WD_REPEATS_1"/>
    <property type="match status" value="1"/>
</dbReference>
<dbReference type="SMART" id="SM00320">
    <property type="entry name" value="WD40"/>
    <property type="match status" value="6"/>
</dbReference>
<gene>
    <name evidence="8" type="primary">RBBP7</name>
    <name evidence="8" type="ORF">EC973_008428</name>
</gene>
<dbReference type="Proteomes" id="UP000605846">
    <property type="component" value="Unassembled WGS sequence"/>
</dbReference>
<dbReference type="OrthoDB" id="427795at2759"/>
<evidence type="ECO:0000259" key="7">
    <source>
        <dbReference type="Pfam" id="PF12265"/>
    </source>
</evidence>
<dbReference type="GO" id="GO:0006325">
    <property type="term" value="P:chromatin organization"/>
    <property type="evidence" value="ECO:0007669"/>
    <property type="project" value="UniProtKB-KW"/>
</dbReference>
<evidence type="ECO:0000256" key="5">
    <source>
        <dbReference type="ARBA" id="ARBA00023242"/>
    </source>
</evidence>
<name>A0A8H7BTJ3_9FUNG</name>
<keyword evidence="3" id="KW-0677">Repeat</keyword>
<dbReference type="GO" id="GO:0005634">
    <property type="term" value="C:nucleus"/>
    <property type="evidence" value="ECO:0007669"/>
    <property type="project" value="UniProtKB-SubCell"/>
</dbReference>
<dbReference type="Gene3D" id="2.130.10.10">
    <property type="entry name" value="YVTN repeat-like/Quinoprotein amine dehydrogenase"/>
    <property type="match status" value="1"/>
</dbReference>
<keyword evidence="9" id="KW-1185">Reference proteome</keyword>
<feature type="repeat" description="WD" evidence="6">
    <location>
        <begin position="251"/>
        <end position="286"/>
    </location>
</feature>
<protein>
    <submittedName>
        <fullName evidence="8">Retinoblastoma binding protein</fullName>
    </submittedName>
</protein>
<dbReference type="InterPro" id="IPR001680">
    <property type="entry name" value="WD40_rpt"/>
</dbReference>
<keyword evidence="4" id="KW-0156">Chromatin regulator</keyword>
<feature type="repeat" description="WD" evidence="6">
    <location>
        <begin position="207"/>
        <end position="249"/>
    </location>
</feature>